<gene>
    <name evidence="1" type="ORF">QBC46DRAFT_234211</name>
</gene>
<organism evidence="1 2">
    <name type="scientific">Diplogelasinospora grovesii</name>
    <dbReference type="NCBI Taxonomy" id="303347"/>
    <lineage>
        <taxon>Eukaryota</taxon>
        <taxon>Fungi</taxon>
        <taxon>Dikarya</taxon>
        <taxon>Ascomycota</taxon>
        <taxon>Pezizomycotina</taxon>
        <taxon>Sordariomycetes</taxon>
        <taxon>Sordariomycetidae</taxon>
        <taxon>Sordariales</taxon>
        <taxon>Diplogelasinosporaceae</taxon>
        <taxon>Diplogelasinospora</taxon>
    </lineage>
</organism>
<evidence type="ECO:0000313" key="2">
    <source>
        <dbReference type="Proteomes" id="UP001303473"/>
    </source>
</evidence>
<accession>A0AAN6N5Z1</accession>
<name>A0AAN6N5Z1_9PEZI</name>
<reference evidence="2" key="1">
    <citation type="journal article" date="2023" name="Mol. Phylogenet. Evol.">
        <title>Genome-scale phylogeny and comparative genomics of the fungal order Sordariales.</title>
        <authorList>
            <person name="Hensen N."/>
            <person name="Bonometti L."/>
            <person name="Westerberg I."/>
            <person name="Brannstrom I.O."/>
            <person name="Guillou S."/>
            <person name="Cros-Aarteil S."/>
            <person name="Calhoun S."/>
            <person name="Haridas S."/>
            <person name="Kuo A."/>
            <person name="Mondo S."/>
            <person name="Pangilinan J."/>
            <person name="Riley R."/>
            <person name="LaButti K."/>
            <person name="Andreopoulos B."/>
            <person name="Lipzen A."/>
            <person name="Chen C."/>
            <person name="Yan M."/>
            <person name="Daum C."/>
            <person name="Ng V."/>
            <person name="Clum A."/>
            <person name="Steindorff A."/>
            <person name="Ohm R.A."/>
            <person name="Martin F."/>
            <person name="Silar P."/>
            <person name="Natvig D.O."/>
            <person name="Lalanne C."/>
            <person name="Gautier V."/>
            <person name="Ament-Velasquez S.L."/>
            <person name="Kruys A."/>
            <person name="Hutchinson M.I."/>
            <person name="Powell A.J."/>
            <person name="Barry K."/>
            <person name="Miller A.N."/>
            <person name="Grigoriev I.V."/>
            <person name="Debuchy R."/>
            <person name="Gladieux P."/>
            <person name="Hiltunen Thoren M."/>
            <person name="Johannesson H."/>
        </authorList>
    </citation>
    <scope>NUCLEOTIDE SEQUENCE [LARGE SCALE GENOMIC DNA]</scope>
    <source>
        <strain evidence="2">CBS 340.73</strain>
    </source>
</reference>
<sequence>PMAKALAALLSRSRTKVPTIWDKGQDGSPPIGKPALSLYINMPDDARCVFSLNAEITAKRHLRLRLPERQAEVWDEGRIQEKVNNIRDHYPFESRRVAAIDTWEDLFEYFDAHDLWHQGAWNLRRVIERIYQENEQ</sequence>
<protein>
    <submittedName>
        <fullName evidence="1">Uncharacterized protein</fullName>
    </submittedName>
</protein>
<dbReference type="AlphaFoldDB" id="A0AAN6N5Z1"/>
<evidence type="ECO:0000313" key="1">
    <source>
        <dbReference type="EMBL" id="KAK3939435.1"/>
    </source>
</evidence>
<feature type="non-terminal residue" evidence="1">
    <location>
        <position position="1"/>
    </location>
</feature>
<proteinExistence type="predicted"/>
<keyword evidence="2" id="KW-1185">Reference proteome</keyword>
<dbReference type="Proteomes" id="UP001303473">
    <property type="component" value="Unassembled WGS sequence"/>
</dbReference>
<feature type="non-terminal residue" evidence="1">
    <location>
        <position position="136"/>
    </location>
</feature>
<dbReference type="EMBL" id="MU853811">
    <property type="protein sequence ID" value="KAK3939435.1"/>
    <property type="molecule type" value="Genomic_DNA"/>
</dbReference>
<comment type="caution">
    <text evidence="1">The sequence shown here is derived from an EMBL/GenBank/DDBJ whole genome shotgun (WGS) entry which is preliminary data.</text>
</comment>